<dbReference type="RefSeq" id="XP_013890604.1">
    <property type="nucleotide sequence ID" value="XM_014035150.1"/>
</dbReference>
<evidence type="ECO:0000313" key="3">
    <source>
        <dbReference type="Proteomes" id="UP000054498"/>
    </source>
</evidence>
<accession>A0A0D2LHT6</accession>
<name>A0A0D2LHT6_9CHLO</name>
<dbReference type="KEGG" id="mng:MNEG_16380"/>
<reference evidence="2 3" key="1">
    <citation type="journal article" date="2013" name="BMC Genomics">
        <title>Reconstruction of the lipid metabolism for the microalga Monoraphidium neglectum from its genome sequence reveals characteristics suitable for biofuel production.</title>
        <authorList>
            <person name="Bogen C."/>
            <person name="Al-Dilaimi A."/>
            <person name="Albersmeier A."/>
            <person name="Wichmann J."/>
            <person name="Grundmann M."/>
            <person name="Rupp O."/>
            <person name="Lauersen K.J."/>
            <person name="Blifernez-Klassen O."/>
            <person name="Kalinowski J."/>
            <person name="Goesmann A."/>
            <person name="Mussgnug J.H."/>
            <person name="Kruse O."/>
        </authorList>
    </citation>
    <scope>NUCLEOTIDE SEQUENCE [LARGE SCALE GENOMIC DNA]</scope>
    <source>
        <strain evidence="2 3">SAG 48.87</strain>
    </source>
</reference>
<dbReference type="Proteomes" id="UP000054498">
    <property type="component" value="Unassembled WGS sequence"/>
</dbReference>
<evidence type="ECO:0000256" key="1">
    <source>
        <dbReference type="SAM" id="MobiDB-lite"/>
    </source>
</evidence>
<feature type="non-terminal residue" evidence="2">
    <location>
        <position position="138"/>
    </location>
</feature>
<organism evidence="2 3">
    <name type="scientific">Monoraphidium neglectum</name>
    <dbReference type="NCBI Taxonomy" id="145388"/>
    <lineage>
        <taxon>Eukaryota</taxon>
        <taxon>Viridiplantae</taxon>
        <taxon>Chlorophyta</taxon>
        <taxon>core chlorophytes</taxon>
        <taxon>Chlorophyceae</taxon>
        <taxon>CS clade</taxon>
        <taxon>Sphaeropleales</taxon>
        <taxon>Selenastraceae</taxon>
        <taxon>Monoraphidium</taxon>
    </lineage>
</organism>
<proteinExistence type="predicted"/>
<dbReference type="GeneID" id="25734134"/>
<keyword evidence="3" id="KW-1185">Reference proteome</keyword>
<feature type="non-terminal residue" evidence="2">
    <location>
        <position position="1"/>
    </location>
</feature>
<dbReference type="AlphaFoldDB" id="A0A0D2LHT6"/>
<evidence type="ECO:0000313" key="2">
    <source>
        <dbReference type="EMBL" id="KIY91584.1"/>
    </source>
</evidence>
<protein>
    <submittedName>
        <fullName evidence="2">Uncharacterized protein</fullName>
    </submittedName>
</protein>
<feature type="compositionally biased region" description="Low complexity" evidence="1">
    <location>
        <begin position="114"/>
        <end position="126"/>
    </location>
</feature>
<feature type="compositionally biased region" description="Low complexity" evidence="1">
    <location>
        <begin position="73"/>
        <end position="87"/>
    </location>
</feature>
<gene>
    <name evidence="2" type="ORF">MNEG_16380</name>
</gene>
<sequence>GAASSSGERAQSYAVGGFGSGAGGMAGATVAGIRASLPFWSAKAYAPARASGDTIIGAANPAAAPTAGGVAAAQASGRPAGTPATAPASPPMYHGGFGGRSVTPGRGGYGGAPGFNPAAPAGEPPALTLHSLKPPARY</sequence>
<dbReference type="EMBL" id="KK106515">
    <property type="protein sequence ID" value="KIY91584.1"/>
    <property type="molecule type" value="Genomic_DNA"/>
</dbReference>
<feature type="compositionally biased region" description="Gly residues" evidence="1">
    <location>
        <begin position="95"/>
        <end position="113"/>
    </location>
</feature>
<feature type="region of interest" description="Disordered" evidence="1">
    <location>
        <begin position="73"/>
        <end position="138"/>
    </location>
</feature>